<dbReference type="SUPFAM" id="SSF89796">
    <property type="entry name" value="CoA-transferase family III (CaiB/BaiF)"/>
    <property type="match status" value="2"/>
</dbReference>
<proteinExistence type="predicted"/>
<gene>
    <name evidence="1" type="ORF">A7J05_33690</name>
</gene>
<dbReference type="InterPro" id="IPR023606">
    <property type="entry name" value="CoA-Trfase_III_dom_1_sf"/>
</dbReference>
<organism evidence="1 2">
    <name type="scientific">Streptomyces alfalfae</name>
    <dbReference type="NCBI Taxonomy" id="1642299"/>
    <lineage>
        <taxon>Bacteria</taxon>
        <taxon>Bacillati</taxon>
        <taxon>Actinomycetota</taxon>
        <taxon>Actinomycetes</taxon>
        <taxon>Kitasatosporales</taxon>
        <taxon>Streptomycetaceae</taxon>
        <taxon>Streptomyces</taxon>
    </lineage>
</organism>
<accession>A0ABM6H297</accession>
<dbReference type="Gene3D" id="3.30.1540.10">
    <property type="entry name" value="formyl-coa transferase, domain 3"/>
    <property type="match status" value="1"/>
</dbReference>
<dbReference type="InterPro" id="IPR003673">
    <property type="entry name" value="CoA-Trfase_fam_III"/>
</dbReference>
<sequence length="492" mass="53111">MFPDMNANEFNVIDELDRTLKTLGLSRDEAVSELVVNGRDPLVPSTLRLGSAMGIALLSAAVGAAQIWQESTGRPQRLGLDLDQALHQLTPYLGGGNTLNGYGSNMGSVLGLDGALAPALWDLYRTADDRWAIPIACYPNTRDTFLDLLGTAHTREHIAAAIADRVSWELEEEAAARGVPLAIVRSREEFLAHPQGKAVLAEPLVSVERVGDAPPRPLPAGVQPLSGLRSLQFTHVFAGTAAGRVLAEQGADVLHVCEPNAFDHDLCWNETGVGLRSARLALKPEADSDGEGRRTFRELLRSADVFVHNHRPAKMARLGLTPEEVAEINPGVIHVSVRCYGHSGPWQERGGFDQHAQALTGVNWSEGQDGRPQLPPGRMLNDYLAAYLAAAGVMSAVLRRAREGGSYQVRVSLAGVSNWAYELGTFTHEQSERLLPPATLPPPRRLTRPTPLGDLSLVAPPVTLSETPAAWRGPLLVPRGSSQPRWHDDVAS</sequence>
<evidence type="ECO:0000313" key="2">
    <source>
        <dbReference type="Proteomes" id="UP000187191"/>
    </source>
</evidence>
<keyword evidence="2" id="KW-1185">Reference proteome</keyword>
<evidence type="ECO:0000313" key="1">
    <source>
        <dbReference type="EMBL" id="APY89975.1"/>
    </source>
</evidence>
<dbReference type="EMBL" id="CP015588">
    <property type="protein sequence ID" value="APY89975.1"/>
    <property type="molecule type" value="Genomic_DNA"/>
</dbReference>
<dbReference type="InterPro" id="IPR044855">
    <property type="entry name" value="CoA-Trfase_III_dom3_sf"/>
</dbReference>
<reference evidence="1 2" key="1">
    <citation type="submission" date="2016-05" db="EMBL/GenBank/DDBJ databases">
        <authorList>
            <person name="Gu J."/>
        </authorList>
    </citation>
    <scope>NUCLEOTIDE SEQUENCE [LARGE SCALE GENOMIC DNA]</scope>
    <source>
        <strain evidence="1 2">ACCC40021</strain>
    </source>
</reference>
<dbReference type="InterPro" id="IPR050509">
    <property type="entry name" value="CoA-transferase_III"/>
</dbReference>
<evidence type="ECO:0008006" key="3">
    <source>
        <dbReference type="Google" id="ProtNLM"/>
    </source>
</evidence>
<dbReference type="Gene3D" id="3.40.50.10540">
    <property type="entry name" value="Crotonobetainyl-coa:carnitine coa-transferase, domain 1"/>
    <property type="match status" value="2"/>
</dbReference>
<protein>
    <recommendedName>
        <fullName evidence="3">Carnitine dehydratase</fullName>
    </recommendedName>
</protein>
<name>A0ABM6H297_9ACTN</name>
<dbReference type="Proteomes" id="UP000187191">
    <property type="component" value="Chromosome"/>
</dbReference>
<dbReference type="PANTHER" id="PTHR48228:SF4">
    <property type="entry name" value="BLR3030 PROTEIN"/>
    <property type="match status" value="1"/>
</dbReference>
<dbReference type="Pfam" id="PF02515">
    <property type="entry name" value="CoA_transf_3"/>
    <property type="match status" value="1"/>
</dbReference>
<dbReference type="PANTHER" id="PTHR48228">
    <property type="entry name" value="SUCCINYL-COA--D-CITRAMALATE COA-TRANSFERASE"/>
    <property type="match status" value="1"/>
</dbReference>